<name>A0A545TIQ1_9GAMM</name>
<dbReference type="GO" id="GO:0016740">
    <property type="term" value="F:transferase activity"/>
    <property type="evidence" value="ECO:0007669"/>
    <property type="project" value="UniProtKB-KW"/>
</dbReference>
<dbReference type="OrthoDB" id="9810649at2"/>
<dbReference type="RefSeq" id="WP_142888462.1">
    <property type="nucleotide sequence ID" value="NZ_VIKR01000001.1"/>
</dbReference>
<evidence type="ECO:0000313" key="1">
    <source>
        <dbReference type="EMBL" id="TQV77102.1"/>
    </source>
</evidence>
<proteinExistence type="predicted"/>
<dbReference type="EMBL" id="VIKR01000001">
    <property type="protein sequence ID" value="TQV77102.1"/>
    <property type="molecule type" value="Genomic_DNA"/>
</dbReference>
<comment type="caution">
    <text evidence="1">The sequence shown here is derived from an EMBL/GenBank/DDBJ whole genome shotgun (WGS) entry which is preliminary data.</text>
</comment>
<dbReference type="Proteomes" id="UP000317839">
    <property type="component" value="Unassembled WGS sequence"/>
</dbReference>
<gene>
    <name evidence="1" type="ORF">FLL45_03895</name>
</gene>
<accession>A0A545TIQ1</accession>
<protein>
    <submittedName>
        <fullName evidence="1">Acetyltransferase</fullName>
    </submittedName>
</protein>
<dbReference type="AlphaFoldDB" id="A0A545TIQ1"/>
<keyword evidence="2" id="KW-1185">Reference proteome</keyword>
<keyword evidence="1" id="KW-0808">Transferase</keyword>
<organism evidence="1 2">
    <name type="scientific">Aliikangiella marina</name>
    <dbReference type="NCBI Taxonomy" id="1712262"/>
    <lineage>
        <taxon>Bacteria</taxon>
        <taxon>Pseudomonadati</taxon>
        <taxon>Pseudomonadota</taxon>
        <taxon>Gammaproteobacteria</taxon>
        <taxon>Oceanospirillales</taxon>
        <taxon>Pleioneaceae</taxon>
        <taxon>Aliikangiella</taxon>
    </lineage>
</organism>
<reference evidence="1 2" key="1">
    <citation type="submission" date="2019-06" db="EMBL/GenBank/DDBJ databases">
        <title>Draft genome of Aliikangiella marina GYP-15.</title>
        <authorList>
            <person name="Wang G."/>
        </authorList>
    </citation>
    <scope>NUCLEOTIDE SEQUENCE [LARGE SCALE GENOMIC DNA]</scope>
    <source>
        <strain evidence="1 2">GYP-15</strain>
    </source>
</reference>
<sequence>MFLKQKSTGNTVEVLYLSELFSLYDKKLQGRYKAGDEVMVAESFDKSDLMFTSGEELPRCWVDPDYRRRE</sequence>
<evidence type="ECO:0000313" key="2">
    <source>
        <dbReference type="Proteomes" id="UP000317839"/>
    </source>
</evidence>